<dbReference type="OrthoDB" id="4590776at2759"/>
<feature type="region of interest" description="Disordered" evidence="2">
    <location>
        <begin position="124"/>
        <end position="146"/>
    </location>
</feature>
<reference evidence="3 4" key="1">
    <citation type="journal article" date="2018" name="BMC Genomics">
        <title>Comparative genome analyses reveal sequence features reflecting distinct modes of host-adaptation between dicot and monocot powdery mildew.</title>
        <authorList>
            <person name="Wu Y."/>
            <person name="Ma X."/>
            <person name="Pan Z."/>
            <person name="Kale S.D."/>
            <person name="Song Y."/>
            <person name="King H."/>
            <person name="Zhang Q."/>
            <person name="Presley C."/>
            <person name="Deng X."/>
            <person name="Wei C.I."/>
            <person name="Xiao S."/>
        </authorList>
    </citation>
    <scope>NUCLEOTIDE SEQUENCE [LARGE SCALE GENOMIC DNA]</scope>
    <source>
        <strain evidence="3">UMSG2</strain>
    </source>
</reference>
<sequence>MKRQRTFELIPTTLVHPNGNKPPMTSKQVKREYLKANQKDRLTRAEQRQLEAKELRRLKLEILKEKASAKARTTKENKISKALVEAQLRKKAGLPPKPTRSRSQTTISFFTGCDCPTVIERQKVKTKADKDSGPYEKQTDEEGKEDVKQYIMKELSTKKDTHDSESSEDEFGGFPFCSQLEMMVTSIDSKKRSPITQIPNILEPELSKLDSQILDLQPNLPKNKINEDSQTNVLQDSPRSVLTIKHALEASYESSKQDVEILNPQTQACKCSELSIEPVSPADLCDSSSTTVENHLNFPQSLLPVKDRTLLSYEMTQLQELPCPDVDITILRTTPEDNKTSVVDLEFSNEFLEDFLSSPTQEIEDLHDDDDDIDDIDAADFPSNTQIMTEINSSISTRSENHHPKVSPEIQVTKLKNNHSAGLLVKTAENLCTEAGPQATIKQQDYFDDFICTQDLVVLSQELMEVNAPIPDKFKAEHRSTQEKVKEKKRFFEEKEEDLVKAALYESKMMASKSNSSRSIRQDLELSIDTITYPSDHCTTTTTTSFLSSSSPGTDYGADDFAVNEWEELSALCEPKFS</sequence>
<keyword evidence="1" id="KW-0175">Coiled coil</keyword>
<dbReference type="AlphaFoldDB" id="A0A420I7Y2"/>
<dbReference type="Proteomes" id="UP000286134">
    <property type="component" value="Unassembled WGS sequence"/>
</dbReference>
<protein>
    <submittedName>
        <fullName evidence="3">Uncharacterized protein</fullName>
    </submittedName>
</protein>
<evidence type="ECO:0000313" key="4">
    <source>
        <dbReference type="Proteomes" id="UP000286134"/>
    </source>
</evidence>
<feature type="coiled-coil region" evidence="1">
    <location>
        <begin position="35"/>
        <end position="72"/>
    </location>
</feature>
<keyword evidence="4" id="KW-1185">Reference proteome</keyword>
<dbReference type="STRING" id="212602.A0A420I7Y2"/>
<accession>A0A420I7Y2</accession>
<dbReference type="EMBL" id="MCFK01000338">
    <property type="protein sequence ID" value="RKF65756.1"/>
    <property type="molecule type" value="Genomic_DNA"/>
</dbReference>
<comment type="caution">
    <text evidence="3">The sequence shown here is derived from an EMBL/GenBank/DDBJ whole genome shotgun (WGS) entry which is preliminary data.</text>
</comment>
<evidence type="ECO:0000256" key="1">
    <source>
        <dbReference type="SAM" id="Coils"/>
    </source>
</evidence>
<organism evidence="3 4">
    <name type="scientific">Erysiphe neolycopersici</name>
    <dbReference type="NCBI Taxonomy" id="212602"/>
    <lineage>
        <taxon>Eukaryota</taxon>
        <taxon>Fungi</taxon>
        <taxon>Dikarya</taxon>
        <taxon>Ascomycota</taxon>
        <taxon>Pezizomycotina</taxon>
        <taxon>Leotiomycetes</taxon>
        <taxon>Erysiphales</taxon>
        <taxon>Erysiphaceae</taxon>
        <taxon>Erysiphe</taxon>
    </lineage>
</organism>
<gene>
    <name evidence="3" type="ORF">OnM2_003013</name>
</gene>
<name>A0A420I7Y2_9PEZI</name>
<evidence type="ECO:0000313" key="3">
    <source>
        <dbReference type="EMBL" id="RKF65756.1"/>
    </source>
</evidence>
<evidence type="ECO:0000256" key="2">
    <source>
        <dbReference type="SAM" id="MobiDB-lite"/>
    </source>
</evidence>
<proteinExistence type="predicted"/>